<evidence type="ECO:0000313" key="2">
    <source>
        <dbReference type="Proteomes" id="UP000004080"/>
    </source>
</evidence>
<dbReference type="EMBL" id="AKKV01000038">
    <property type="protein sequence ID" value="EIT84156.1"/>
    <property type="molecule type" value="Genomic_DNA"/>
</dbReference>
<dbReference type="STRING" id="1196324.A374_16573"/>
<proteinExistence type="predicted"/>
<name>I8IXE5_9BACL</name>
<reference evidence="1 2" key="1">
    <citation type="journal article" date="2012" name="J. Bacteriol.">
        <title>Genome of Bacillus macauensis ZFHKF-1, a Long-Chain-Forming Bacterium.</title>
        <authorList>
            <person name="Cai L."/>
            <person name="Zhang T."/>
        </authorList>
    </citation>
    <scope>NUCLEOTIDE SEQUENCE [LARGE SCALE GENOMIC DNA]</scope>
    <source>
        <strain evidence="1 2">ZFHKF-1</strain>
    </source>
</reference>
<protein>
    <submittedName>
        <fullName evidence="1">tRNA-dihydrouridine synthase B</fullName>
    </submittedName>
</protein>
<organism evidence="1 2">
    <name type="scientific">Fictibacillus macauensis ZFHKF-1</name>
    <dbReference type="NCBI Taxonomy" id="1196324"/>
    <lineage>
        <taxon>Bacteria</taxon>
        <taxon>Bacillati</taxon>
        <taxon>Bacillota</taxon>
        <taxon>Bacilli</taxon>
        <taxon>Bacillales</taxon>
        <taxon>Fictibacillaceae</taxon>
        <taxon>Fictibacillus</taxon>
    </lineage>
</organism>
<gene>
    <name evidence="1" type="ORF">A374_16573</name>
</gene>
<dbReference type="PATRIC" id="fig|1196324.3.peg.3389"/>
<accession>I8IXE5</accession>
<sequence length="35" mass="3760">MKNQVVLAPMAGVCNPAFRLIAKDWGRLSLCGNGK</sequence>
<evidence type="ECO:0000313" key="1">
    <source>
        <dbReference type="EMBL" id="EIT84156.1"/>
    </source>
</evidence>
<comment type="caution">
    <text evidence="1">The sequence shown here is derived from an EMBL/GenBank/DDBJ whole genome shotgun (WGS) entry which is preliminary data.</text>
</comment>
<dbReference type="Proteomes" id="UP000004080">
    <property type="component" value="Unassembled WGS sequence"/>
</dbReference>
<keyword evidence="2" id="KW-1185">Reference proteome</keyword>
<dbReference type="AlphaFoldDB" id="I8IXE5"/>